<organism evidence="1 2">
    <name type="scientific">Mycena pura</name>
    <dbReference type="NCBI Taxonomy" id="153505"/>
    <lineage>
        <taxon>Eukaryota</taxon>
        <taxon>Fungi</taxon>
        <taxon>Dikarya</taxon>
        <taxon>Basidiomycota</taxon>
        <taxon>Agaricomycotina</taxon>
        <taxon>Agaricomycetes</taxon>
        <taxon>Agaricomycetidae</taxon>
        <taxon>Agaricales</taxon>
        <taxon>Marasmiineae</taxon>
        <taxon>Mycenaceae</taxon>
        <taxon>Mycena</taxon>
    </lineage>
</organism>
<dbReference type="Proteomes" id="UP001219525">
    <property type="component" value="Unassembled WGS sequence"/>
</dbReference>
<accession>A0AAD6UTF6</accession>
<protein>
    <submittedName>
        <fullName evidence="1">Uncharacterized protein</fullName>
    </submittedName>
</protein>
<proteinExistence type="predicted"/>
<evidence type="ECO:0000313" key="1">
    <source>
        <dbReference type="EMBL" id="KAJ7193252.1"/>
    </source>
</evidence>
<name>A0AAD6UTF6_9AGAR</name>
<gene>
    <name evidence="1" type="ORF">GGX14DRAFT_405690</name>
</gene>
<dbReference type="AlphaFoldDB" id="A0AAD6UTF6"/>
<reference evidence="1" key="1">
    <citation type="submission" date="2023-03" db="EMBL/GenBank/DDBJ databases">
        <title>Massive genome expansion in bonnet fungi (Mycena s.s.) driven by repeated elements and novel gene families across ecological guilds.</title>
        <authorList>
            <consortium name="Lawrence Berkeley National Laboratory"/>
            <person name="Harder C.B."/>
            <person name="Miyauchi S."/>
            <person name="Viragh M."/>
            <person name="Kuo A."/>
            <person name="Thoen E."/>
            <person name="Andreopoulos B."/>
            <person name="Lu D."/>
            <person name="Skrede I."/>
            <person name="Drula E."/>
            <person name="Henrissat B."/>
            <person name="Morin E."/>
            <person name="Kohler A."/>
            <person name="Barry K."/>
            <person name="LaButti K."/>
            <person name="Morin E."/>
            <person name="Salamov A."/>
            <person name="Lipzen A."/>
            <person name="Mereny Z."/>
            <person name="Hegedus B."/>
            <person name="Baldrian P."/>
            <person name="Stursova M."/>
            <person name="Weitz H."/>
            <person name="Taylor A."/>
            <person name="Grigoriev I.V."/>
            <person name="Nagy L.G."/>
            <person name="Martin F."/>
            <person name="Kauserud H."/>
        </authorList>
    </citation>
    <scope>NUCLEOTIDE SEQUENCE</scope>
    <source>
        <strain evidence="1">9144</strain>
    </source>
</reference>
<keyword evidence="2" id="KW-1185">Reference proteome</keyword>
<sequence length="318" mass="34790">MPECAPGSCGTQDQTISIFIYESQVWLSARWSLLEPGKSRPHFVGIRHYVAKLGALTLRVAARRLHPFAYVPPLSVPTRPNVLLVVATRVPLRAGKSQHKRIRPFGDTWSSSAGVLIIQQSPRARGIKLLGTPSSGTTVYGTINRTFTVTADAHRNPTVTAKRLHTGIDVNGTVNRTRRVAPTLTGIYGSVGPKVLDMGPLRESVGIRHYVAKLGALTLRVAARRLHPFAYVPPLSVPTRPNVLLVVATRVPLRADAEIVWSCAPMVVQTPEVSKFKTVGPIKQMASDDRRGLTRIIGCIHVVIAIIRSSPRKTHLQF</sequence>
<dbReference type="EMBL" id="JARJCW010000110">
    <property type="protein sequence ID" value="KAJ7193252.1"/>
    <property type="molecule type" value="Genomic_DNA"/>
</dbReference>
<evidence type="ECO:0000313" key="2">
    <source>
        <dbReference type="Proteomes" id="UP001219525"/>
    </source>
</evidence>
<comment type="caution">
    <text evidence="1">The sequence shown here is derived from an EMBL/GenBank/DDBJ whole genome shotgun (WGS) entry which is preliminary data.</text>
</comment>